<evidence type="ECO:0000313" key="2">
    <source>
        <dbReference type="Proteomes" id="UP000029518"/>
    </source>
</evidence>
<evidence type="ECO:0000313" key="1">
    <source>
        <dbReference type="EMBL" id="AIQ61555.1"/>
    </source>
</evidence>
<dbReference type="KEGG" id="pbd:PBOR_35130"/>
<dbReference type="HOGENOM" id="CLU_146029_0_0_9"/>
<protein>
    <submittedName>
        <fullName evidence="1">Uncharacterized protein</fullName>
    </submittedName>
</protein>
<dbReference type="AlphaFoldDB" id="A0A089LNA5"/>
<dbReference type="Proteomes" id="UP000029518">
    <property type="component" value="Chromosome"/>
</dbReference>
<reference evidence="1" key="1">
    <citation type="submission" date="2014-08" db="EMBL/GenBank/DDBJ databases">
        <title>Comparative genomics of the Paenibacillus odorifer group.</title>
        <authorList>
            <person name="den Bakker H.C."/>
            <person name="Tsai Y.-C.Y.-C."/>
            <person name="Martin N."/>
            <person name="Korlach J."/>
            <person name="Wiedmann M."/>
        </authorList>
    </citation>
    <scope>NUCLEOTIDE SEQUENCE [LARGE SCALE GENOMIC DNA]</scope>
    <source>
        <strain evidence="1">DSM 13188</strain>
    </source>
</reference>
<sequence>MHTGNLGDIQNRGFGGAETVLVSAQLLKLIQLLLHFMHLILAVDEYFAVHALEIIDITELDAAEPVLLITQYDKGLCLELIYDFRDLFIDFMAPDTDLLFLLPADFLDRNFDRITYNRSDSIPAACFILMIRERIHGYKGKEYTKSCPPV</sequence>
<gene>
    <name evidence="1" type="ORF">PBOR_35130</name>
</gene>
<keyword evidence="2" id="KW-1185">Reference proteome</keyword>
<name>A0A089LNA5_PAEBO</name>
<proteinExistence type="predicted"/>
<organism evidence="1 2">
    <name type="scientific">Paenibacillus borealis</name>
    <dbReference type="NCBI Taxonomy" id="160799"/>
    <lineage>
        <taxon>Bacteria</taxon>
        <taxon>Bacillati</taxon>
        <taxon>Bacillota</taxon>
        <taxon>Bacilli</taxon>
        <taxon>Bacillales</taxon>
        <taxon>Paenibacillaceae</taxon>
        <taxon>Paenibacillus</taxon>
    </lineage>
</organism>
<dbReference type="EMBL" id="CP009285">
    <property type="protein sequence ID" value="AIQ61555.1"/>
    <property type="molecule type" value="Genomic_DNA"/>
</dbReference>
<accession>A0A089LNA5</accession>